<keyword evidence="7" id="KW-1185">Reference proteome</keyword>
<keyword evidence="2 3" id="KW-0067">ATP-binding</keyword>
<feature type="domain" description="Protein kinase" evidence="5">
    <location>
        <begin position="250"/>
        <end position="638"/>
    </location>
</feature>
<evidence type="ECO:0000259" key="5">
    <source>
        <dbReference type="PROSITE" id="PS50011"/>
    </source>
</evidence>
<sequence>MSSDVRPPSLCTTYLPPFPPGYSPTDTGYASSDDGDSLPTPLTEHHERHLAYPRYSRDQHHFMADNLRPFEPKQQQHFDAASPNPYMSLDSPSLSSLLAASTPEPLANAHQDPFLPSCSSPPQALDLANASLEMTFAANTYSNHPLDPYASPFTPIKQAFDLSSDFPTSAGDTPSDMGDFLAPLPSPSMGALQSSSSCNLPSLIISSSSSSSRPALQHAASSPLLPTLGRIYSSRFPAAHTLNPFFVRVYELGDELGAGGYGFVMTARHRTEYHEVAVKFIVKEKVPAHAWWEDPAVGRMPTEVMLLSLIDHPNIVKCLDLYEDELYYYMVQELHGSPWVSKKSKKAKQVTAPGKLVVPTPLTTPSLTPSPSFESMTDVMPRTPPAVSTYPQSPFTDVEHDFSGAGQDPLQYDVTRFSHANLKLNPSTNDAGERNSNEVPQAFLRAPLPLPLPPQVRPNFSRRPSHDLFECIEQSKHKRLSESQARYVFAQVVEAVYYLDCQGITHCDIKDENLLVDSELRVKLIDFGSAVVADPTAPRPLYTLFFGTTAYASSEILRKQPYRAPPAEVWTLGVLLSYLLTGHSPFPTEQDAIDGRIVLREPGVARLSRAAVALMARCLERDQIRRADIAEVRGHRWLQGALERGGRE</sequence>
<dbReference type="Proteomes" id="UP000006352">
    <property type="component" value="Unassembled WGS sequence"/>
</dbReference>
<gene>
    <name evidence="6" type="ORF">FIBRA_07680</name>
</gene>
<dbReference type="HOGENOM" id="CLU_000288_63_0_1"/>
<dbReference type="GO" id="GO:0045719">
    <property type="term" value="P:negative regulation of glycogen biosynthetic process"/>
    <property type="evidence" value="ECO:0007669"/>
    <property type="project" value="TreeGrafter"/>
</dbReference>
<dbReference type="PROSITE" id="PS00108">
    <property type="entry name" value="PROTEIN_KINASE_ST"/>
    <property type="match status" value="1"/>
</dbReference>
<dbReference type="PANTHER" id="PTHR24346:SF72">
    <property type="entry name" value="CAMK PROTEIN KINASE"/>
    <property type="match status" value="1"/>
</dbReference>
<dbReference type="InterPro" id="IPR000719">
    <property type="entry name" value="Prot_kinase_dom"/>
</dbReference>
<evidence type="ECO:0000256" key="4">
    <source>
        <dbReference type="SAM" id="MobiDB-lite"/>
    </source>
</evidence>
<dbReference type="STRING" id="599839.J4GVF5"/>
<dbReference type="AlphaFoldDB" id="J4GVF5"/>
<dbReference type="GO" id="GO:0005524">
    <property type="term" value="F:ATP binding"/>
    <property type="evidence" value="ECO:0007669"/>
    <property type="project" value="UniProtKB-UniRule"/>
</dbReference>
<dbReference type="EMBL" id="HE797191">
    <property type="protein sequence ID" value="CCM05460.1"/>
    <property type="molecule type" value="Genomic_DNA"/>
</dbReference>
<dbReference type="PANTHER" id="PTHR24346">
    <property type="entry name" value="MAP/MICROTUBULE AFFINITY-REGULATING KINASE"/>
    <property type="match status" value="1"/>
</dbReference>
<dbReference type="RefSeq" id="XP_012184743.1">
    <property type="nucleotide sequence ID" value="XM_012329353.1"/>
</dbReference>
<dbReference type="InterPro" id="IPR011009">
    <property type="entry name" value="Kinase-like_dom_sf"/>
</dbReference>
<evidence type="ECO:0000256" key="3">
    <source>
        <dbReference type="PROSITE-ProRule" id="PRU10141"/>
    </source>
</evidence>
<dbReference type="Gene3D" id="3.30.200.20">
    <property type="entry name" value="Phosphorylase Kinase, domain 1"/>
    <property type="match status" value="1"/>
</dbReference>
<evidence type="ECO:0000256" key="1">
    <source>
        <dbReference type="ARBA" id="ARBA00022741"/>
    </source>
</evidence>
<dbReference type="PROSITE" id="PS00107">
    <property type="entry name" value="PROTEIN_KINASE_ATP"/>
    <property type="match status" value="1"/>
</dbReference>
<dbReference type="Gene3D" id="1.10.510.10">
    <property type="entry name" value="Transferase(Phosphotransferase) domain 1"/>
    <property type="match status" value="1"/>
</dbReference>
<accession>J4GVF5</accession>
<dbReference type="SUPFAM" id="SSF56112">
    <property type="entry name" value="Protein kinase-like (PK-like)"/>
    <property type="match status" value="2"/>
</dbReference>
<dbReference type="InterPro" id="IPR008271">
    <property type="entry name" value="Ser/Thr_kinase_AS"/>
</dbReference>
<organism evidence="6 7">
    <name type="scientific">Fibroporia radiculosa</name>
    <dbReference type="NCBI Taxonomy" id="599839"/>
    <lineage>
        <taxon>Eukaryota</taxon>
        <taxon>Fungi</taxon>
        <taxon>Dikarya</taxon>
        <taxon>Basidiomycota</taxon>
        <taxon>Agaricomycotina</taxon>
        <taxon>Agaricomycetes</taxon>
        <taxon>Polyporales</taxon>
        <taxon>Fibroporiaceae</taxon>
        <taxon>Fibroporia</taxon>
    </lineage>
</organism>
<feature type="region of interest" description="Disordered" evidence="4">
    <location>
        <begin position="1"/>
        <end position="46"/>
    </location>
</feature>
<name>J4GVF5_9APHY</name>
<evidence type="ECO:0000256" key="2">
    <source>
        <dbReference type="ARBA" id="ARBA00022840"/>
    </source>
</evidence>
<protein>
    <recommendedName>
        <fullName evidence="5">Protein kinase domain-containing protein</fullName>
    </recommendedName>
</protein>
<dbReference type="OrthoDB" id="10252171at2759"/>
<evidence type="ECO:0000313" key="7">
    <source>
        <dbReference type="Proteomes" id="UP000006352"/>
    </source>
</evidence>
<dbReference type="GO" id="GO:0035556">
    <property type="term" value="P:intracellular signal transduction"/>
    <property type="evidence" value="ECO:0007669"/>
    <property type="project" value="TreeGrafter"/>
</dbReference>
<keyword evidence="1 3" id="KW-0547">Nucleotide-binding</keyword>
<dbReference type="GO" id="GO:0005829">
    <property type="term" value="C:cytosol"/>
    <property type="evidence" value="ECO:0007669"/>
    <property type="project" value="TreeGrafter"/>
</dbReference>
<reference evidence="6 7" key="1">
    <citation type="journal article" date="2012" name="Appl. Environ. Microbiol.">
        <title>Short-read sequencing for genomic analysis of the brown rot fungus Fibroporia radiculosa.</title>
        <authorList>
            <person name="Tang J.D."/>
            <person name="Perkins A.D."/>
            <person name="Sonstegard T.S."/>
            <person name="Schroeder S.G."/>
            <person name="Burgess S.C."/>
            <person name="Diehl S.V."/>
        </authorList>
    </citation>
    <scope>NUCLEOTIDE SEQUENCE [LARGE SCALE GENOMIC DNA]</scope>
    <source>
        <strain evidence="6 7">TFFH 294</strain>
    </source>
</reference>
<dbReference type="InParanoid" id="J4GVF5"/>
<dbReference type="PROSITE" id="PS50011">
    <property type="entry name" value="PROTEIN_KINASE_DOM"/>
    <property type="match status" value="1"/>
</dbReference>
<proteinExistence type="predicted"/>
<dbReference type="GeneID" id="24100371"/>
<dbReference type="GO" id="GO:0005634">
    <property type="term" value="C:nucleus"/>
    <property type="evidence" value="ECO:0007669"/>
    <property type="project" value="TreeGrafter"/>
</dbReference>
<dbReference type="GO" id="GO:0004674">
    <property type="term" value="F:protein serine/threonine kinase activity"/>
    <property type="evidence" value="ECO:0007669"/>
    <property type="project" value="TreeGrafter"/>
</dbReference>
<dbReference type="SMART" id="SM00220">
    <property type="entry name" value="S_TKc"/>
    <property type="match status" value="1"/>
</dbReference>
<dbReference type="Pfam" id="PF00069">
    <property type="entry name" value="Pkinase"/>
    <property type="match status" value="2"/>
</dbReference>
<feature type="binding site" evidence="3">
    <location>
        <position position="283"/>
    </location>
    <ligand>
        <name>ATP</name>
        <dbReference type="ChEBI" id="CHEBI:30616"/>
    </ligand>
</feature>
<evidence type="ECO:0000313" key="6">
    <source>
        <dbReference type="EMBL" id="CCM05460.1"/>
    </source>
</evidence>
<dbReference type="InterPro" id="IPR017441">
    <property type="entry name" value="Protein_kinase_ATP_BS"/>
</dbReference>